<keyword evidence="2 7" id="KW-0813">Transport</keyword>
<dbReference type="GO" id="GO:0015416">
    <property type="term" value="F:ABC-type phosphonate transporter activity"/>
    <property type="evidence" value="ECO:0007669"/>
    <property type="project" value="InterPro"/>
</dbReference>
<keyword evidence="6 7" id="KW-0472">Membrane</keyword>
<evidence type="ECO:0000313" key="10">
    <source>
        <dbReference type="Proteomes" id="UP000197025"/>
    </source>
</evidence>
<dbReference type="Gene3D" id="1.10.3720.10">
    <property type="entry name" value="MetI-like"/>
    <property type="match status" value="1"/>
</dbReference>
<dbReference type="InterPro" id="IPR000515">
    <property type="entry name" value="MetI-like"/>
</dbReference>
<dbReference type="OrthoDB" id="152016at2"/>
<dbReference type="AlphaFoldDB" id="A0A212RCZ2"/>
<reference evidence="10" key="1">
    <citation type="submission" date="2017-06" db="EMBL/GenBank/DDBJ databases">
        <authorList>
            <person name="Varghese N."/>
            <person name="Submissions S."/>
        </authorList>
    </citation>
    <scope>NUCLEOTIDE SEQUENCE [LARGE SCALE GENOMIC DNA]</scope>
    <source>
        <strain evidence="10">JAD2</strain>
    </source>
</reference>
<keyword evidence="10" id="KW-1185">Reference proteome</keyword>
<feature type="domain" description="ABC transmembrane type-1" evidence="8">
    <location>
        <begin position="187"/>
        <end position="374"/>
    </location>
</feature>
<protein>
    <submittedName>
        <fullName evidence="9">Phosphonate transport system permease protein</fullName>
    </submittedName>
</protein>
<evidence type="ECO:0000256" key="6">
    <source>
        <dbReference type="ARBA" id="ARBA00023136"/>
    </source>
</evidence>
<feature type="transmembrane region" description="Helical" evidence="7">
    <location>
        <begin position="356"/>
        <end position="373"/>
    </location>
</feature>
<feature type="transmembrane region" description="Helical" evidence="7">
    <location>
        <begin position="242"/>
        <end position="270"/>
    </location>
</feature>
<evidence type="ECO:0000256" key="7">
    <source>
        <dbReference type="RuleBase" id="RU363032"/>
    </source>
</evidence>
<keyword evidence="3" id="KW-1003">Cell membrane</keyword>
<dbReference type="FunCoup" id="A0A212RCZ2">
    <property type="interactions" value="93"/>
</dbReference>
<evidence type="ECO:0000256" key="4">
    <source>
        <dbReference type="ARBA" id="ARBA00022692"/>
    </source>
</evidence>
<evidence type="ECO:0000313" key="9">
    <source>
        <dbReference type="EMBL" id="SNB70089.1"/>
    </source>
</evidence>
<dbReference type="SUPFAM" id="SSF161098">
    <property type="entry name" value="MetI-like"/>
    <property type="match status" value="1"/>
</dbReference>
<dbReference type="Pfam" id="PF00528">
    <property type="entry name" value="BPD_transp_1"/>
    <property type="match status" value="1"/>
</dbReference>
<dbReference type="GO" id="GO:0005886">
    <property type="term" value="C:plasma membrane"/>
    <property type="evidence" value="ECO:0007669"/>
    <property type="project" value="UniProtKB-SubCell"/>
</dbReference>
<dbReference type="EMBL" id="FYEK01000044">
    <property type="protein sequence ID" value="SNB70089.1"/>
    <property type="molecule type" value="Genomic_DNA"/>
</dbReference>
<dbReference type="PANTHER" id="PTHR30043">
    <property type="entry name" value="PHOSPHONATES TRANSPORT SYSTEM PERMEASE PROTEIN"/>
    <property type="match status" value="1"/>
</dbReference>
<dbReference type="NCBIfam" id="TIGR01097">
    <property type="entry name" value="PhnE"/>
    <property type="match status" value="1"/>
</dbReference>
<gene>
    <name evidence="9" type="ORF">SAMN02746019_00011430</name>
</gene>
<keyword evidence="4 7" id="KW-0812">Transmembrane</keyword>
<feature type="transmembrane region" description="Helical" evidence="7">
    <location>
        <begin position="301"/>
        <end position="319"/>
    </location>
</feature>
<comment type="similarity">
    <text evidence="7">Belongs to the binding-protein-dependent transport system permease family.</text>
</comment>
<evidence type="ECO:0000256" key="3">
    <source>
        <dbReference type="ARBA" id="ARBA00022475"/>
    </source>
</evidence>
<sequence>MRRPRLWIRIAIGFLALLIYAWSWRMVGVDLGKFVEPQAARRAREIFTAFITPEILVPERGLQRVEGALQVPCAAGSVPEEMTIGEGPRLFFPSCAASGERIRVRGEGFRPNSEVVVRWRFAPSPQLPLGGELLAGRTRTDAVGNFTLEVEIRPLLAQEGGARLQAEARWEGQWQVSPALIRTLELMLQTIFLALMATTLATLIAAPLSFLAARNITARGPVGTAVYYLVRTMFNVVRSIEPLVVAAIFATWVGFGPFAGVLALTVATVVNLGKLFSEVVETIDPGPVEALTATGANPLQVIRYAVIPQITLPFLAFIIYHWDINIRISTVVGFVGGGGIGYQLKLWIDQTDYHRAGTAVWAIVAVVSAMDYISARLREAIR</sequence>
<dbReference type="InterPro" id="IPR005769">
    <property type="entry name" value="PhnE/PtxC"/>
</dbReference>
<dbReference type="PROSITE" id="PS50928">
    <property type="entry name" value="ABC_TM1"/>
    <property type="match status" value="1"/>
</dbReference>
<dbReference type="InParanoid" id="A0A212RCZ2"/>
<proteinExistence type="inferred from homology"/>
<organism evidence="9 10">
    <name type="scientific">Thermoflexus hugenholtzii JAD2</name>
    <dbReference type="NCBI Taxonomy" id="877466"/>
    <lineage>
        <taxon>Bacteria</taxon>
        <taxon>Bacillati</taxon>
        <taxon>Chloroflexota</taxon>
        <taxon>Thermoflexia</taxon>
        <taxon>Thermoflexales</taxon>
        <taxon>Thermoflexaceae</taxon>
        <taxon>Thermoflexus</taxon>
    </lineage>
</organism>
<evidence type="ECO:0000256" key="5">
    <source>
        <dbReference type="ARBA" id="ARBA00022989"/>
    </source>
</evidence>
<comment type="subcellular location">
    <subcellularLocation>
        <location evidence="1 7">Cell membrane</location>
        <topology evidence="1 7">Multi-pass membrane protein</topology>
    </subcellularLocation>
</comment>
<dbReference type="CDD" id="cd06261">
    <property type="entry name" value="TM_PBP2"/>
    <property type="match status" value="1"/>
</dbReference>
<evidence type="ECO:0000256" key="2">
    <source>
        <dbReference type="ARBA" id="ARBA00022448"/>
    </source>
</evidence>
<dbReference type="Proteomes" id="UP000197025">
    <property type="component" value="Unassembled WGS sequence"/>
</dbReference>
<name>A0A212RCZ2_9CHLR</name>
<dbReference type="RefSeq" id="WP_088571806.1">
    <property type="nucleotide sequence ID" value="NZ_FYEK01000044.1"/>
</dbReference>
<feature type="transmembrane region" description="Helical" evidence="7">
    <location>
        <begin position="186"/>
        <end position="206"/>
    </location>
</feature>
<evidence type="ECO:0000259" key="8">
    <source>
        <dbReference type="PROSITE" id="PS50928"/>
    </source>
</evidence>
<keyword evidence="5 7" id="KW-1133">Transmembrane helix</keyword>
<feature type="transmembrane region" description="Helical" evidence="7">
    <location>
        <begin position="6"/>
        <end position="24"/>
    </location>
</feature>
<dbReference type="PANTHER" id="PTHR30043:SF1">
    <property type="entry name" value="ABC TRANSPORT SYSTEM PERMEASE PROTEIN P69"/>
    <property type="match status" value="1"/>
</dbReference>
<accession>A0A212RCZ2</accession>
<dbReference type="InterPro" id="IPR035906">
    <property type="entry name" value="MetI-like_sf"/>
</dbReference>
<feature type="transmembrane region" description="Helical" evidence="7">
    <location>
        <begin position="326"/>
        <end position="344"/>
    </location>
</feature>
<evidence type="ECO:0000256" key="1">
    <source>
        <dbReference type="ARBA" id="ARBA00004651"/>
    </source>
</evidence>